<feature type="signal peptide" evidence="2">
    <location>
        <begin position="1"/>
        <end position="33"/>
    </location>
</feature>
<name>A0ABV1MIW3_9MYCO</name>
<dbReference type="Pfam" id="PF00934">
    <property type="entry name" value="PE"/>
    <property type="match status" value="1"/>
</dbReference>
<evidence type="ECO:0000256" key="1">
    <source>
        <dbReference type="SAM" id="MobiDB-lite"/>
    </source>
</evidence>
<dbReference type="InterPro" id="IPR000084">
    <property type="entry name" value="PE-PGRS_N"/>
</dbReference>
<evidence type="ECO:0000313" key="4">
    <source>
        <dbReference type="EMBL" id="MEQ6322207.1"/>
    </source>
</evidence>
<evidence type="ECO:0000313" key="5">
    <source>
        <dbReference type="Proteomes" id="UP001485476"/>
    </source>
</evidence>
<gene>
    <name evidence="4" type="ORF">ABDZ14_18545</name>
</gene>
<dbReference type="Proteomes" id="UP001485476">
    <property type="component" value="Unassembled WGS sequence"/>
</dbReference>
<proteinExistence type="predicted"/>
<feature type="non-terminal residue" evidence="4">
    <location>
        <position position="210"/>
    </location>
</feature>
<keyword evidence="5" id="KW-1185">Reference proteome</keyword>
<dbReference type="InterPro" id="IPR048996">
    <property type="entry name" value="PGRS_rpt"/>
</dbReference>
<sequence length="210" mass="19714">MSLLITSPATVAAAATHLAGIGSALSTANAAAAAPTTALSVAGADEVSVLIAALFEAYAQEYQALSAQALAFHDQFVQALNMGAVCYAAAETANATPLQALQTVQQNVLTVVNAPTQALLGRPIIGNGANGLPNTGQDGGPGGLLFGNGGNGGSGGVDQAGGNGGAAGLIGNGGVGRGGRPRAGGSGRGGGGGAGGRCVVPVWRGGGGGG</sequence>
<evidence type="ECO:0000259" key="3">
    <source>
        <dbReference type="Pfam" id="PF00934"/>
    </source>
</evidence>
<keyword evidence="2" id="KW-0732">Signal</keyword>
<dbReference type="SUPFAM" id="SSF140459">
    <property type="entry name" value="PE/PPE dimer-like"/>
    <property type="match status" value="1"/>
</dbReference>
<feature type="domain" description="PE" evidence="3">
    <location>
        <begin position="4"/>
        <end position="94"/>
    </location>
</feature>
<feature type="compositionally biased region" description="Gly residues" evidence="1">
    <location>
        <begin position="177"/>
        <end position="196"/>
    </location>
</feature>
<protein>
    <submittedName>
        <fullName evidence="4">PE family protein</fullName>
    </submittedName>
</protein>
<feature type="chain" id="PRO_5046082224" evidence="2">
    <location>
        <begin position="34"/>
        <end position="210"/>
    </location>
</feature>
<organism evidence="4 5">
    <name type="scientific">Mycobacterium canetti</name>
    <dbReference type="NCBI Taxonomy" id="78331"/>
    <lineage>
        <taxon>Bacteria</taxon>
        <taxon>Bacillati</taxon>
        <taxon>Actinomycetota</taxon>
        <taxon>Actinomycetes</taxon>
        <taxon>Mycobacteriales</taxon>
        <taxon>Mycobacteriaceae</taxon>
        <taxon>Mycobacterium</taxon>
        <taxon>Mycobacterium tuberculosis complex</taxon>
    </lineage>
</organism>
<dbReference type="Pfam" id="PF21526">
    <property type="entry name" value="PGRS"/>
    <property type="match status" value="1"/>
</dbReference>
<feature type="region of interest" description="Disordered" evidence="1">
    <location>
        <begin position="177"/>
        <end position="210"/>
    </location>
</feature>
<reference evidence="4 5" key="1">
    <citation type="submission" date="2024-05" db="EMBL/GenBank/DDBJ databases">
        <title>Whole genome sequences of Mycobacterium canettii strains associated with human tuberculosis in Canada.</title>
        <authorList>
            <person name="Islam M.R."/>
            <person name="Soualhine H."/>
        </authorList>
    </citation>
    <scope>NUCLEOTIDE SEQUENCE [LARGE SCALE GENOMIC DNA]</scope>
    <source>
        <strain evidence="4 5">1901080</strain>
    </source>
</reference>
<dbReference type="InterPro" id="IPR038332">
    <property type="entry name" value="PPE_sf"/>
</dbReference>
<feature type="compositionally biased region" description="Gly residues" evidence="1">
    <location>
        <begin position="137"/>
        <end position="158"/>
    </location>
</feature>
<dbReference type="EMBL" id="JBEEEP010000063">
    <property type="protein sequence ID" value="MEQ6322207.1"/>
    <property type="molecule type" value="Genomic_DNA"/>
</dbReference>
<accession>A0ABV1MIW3</accession>
<comment type="caution">
    <text evidence="4">The sequence shown here is derived from an EMBL/GenBank/DDBJ whole genome shotgun (WGS) entry which is preliminary data.</text>
</comment>
<evidence type="ECO:0000256" key="2">
    <source>
        <dbReference type="SAM" id="SignalP"/>
    </source>
</evidence>
<dbReference type="Gene3D" id="1.10.287.850">
    <property type="entry name" value="HP0062-like domain"/>
    <property type="match status" value="1"/>
</dbReference>
<feature type="region of interest" description="Disordered" evidence="1">
    <location>
        <begin position="131"/>
        <end position="158"/>
    </location>
</feature>